<dbReference type="InterPro" id="IPR036396">
    <property type="entry name" value="Cyt_P450_sf"/>
</dbReference>
<reference evidence="8" key="1">
    <citation type="submission" date="2022-06" db="EMBL/GenBank/DDBJ databases">
        <title>Complete genome sequences of two strains of the flax pathogen Septoria linicola.</title>
        <authorList>
            <person name="Lapalu N."/>
            <person name="Simon A."/>
            <person name="Demenou B."/>
            <person name="Paumier D."/>
            <person name="Guillot M.-P."/>
            <person name="Gout L."/>
            <person name="Valade R."/>
        </authorList>
    </citation>
    <scope>NUCLEOTIDE SEQUENCE</scope>
    <source>
        <strain evidence="8">SE15195</strain>
    </source>
</reference>
<keyword evidence="7" id="KW-0732">Signal</keyword>
<dbReference type="InterPro" id="IPR050364">
    <property type="entry name" value="Cytochrome_P450_fung"/>
</dbReference>
<dbReference type="GO" id="GO:0004497">
    <property type="term" value="F:monooxygenase activity"/>
    <property type="evidence" value="ECO:0007669"/>
    <property type="project" value="UniProtKB-KW"/>
</dbReference>
<dbReference type="Gene3D" id="1.10.630.10">
    <property type="entry name" value="Cytochrome P450"/>
    <property type="match status" value="1"/>
</dbReference>
<feature type="binding site" description="axial binding residue" evidence="5">
    <location>
        <position position="435"/>
    </location>
    <ligand>
        <name>heme</name>
        <dbReference type="ChEBI" id="CHEBI:30413"/>
    </ligand>
    <ligandPart>
        <name>Fe</name>
        <dbReference type="ChEBI" id="CHEBI:18248"/>
    </ligandPart>
</feature>
<keyword evidence="2 5" id="KW-0479">Metal-binding</keyword>
<keyword evidence="9" id="KW-1185">Reference proteome</keyword>
<evidence type="ECO:0000256" key="2">
    <source>
        <dbReference type="ARBA" id="ARBA00022723"/>
    </source>
</evidence>
<evidence type="ECO:0000256" key="3">
    <source>
        <dbReference type="ARBA" id="ARBA00023002"/>
    </source>
</evidence>
<gene>
    <name evidence="8" type="ORF">Slin15195_G030500</name>
</gene>
<evidence type="ECO:0000256" key="7">
    <source>
        <dbReference type="SAM" id="SignalP"/>
    </source>
</evidence>
<dbReference type="PANTHER" id="PTHR46300">
    <property type="entry name" value="P450, PUTATIVE (EUROFUNG)-RELATED-RELATED"/>
    <property type="match status" value="1"/>
</dbReference>
<evidence type="ECO:0000256" key="6">
    <source>
        <dbReference type="RuleBase" id="RU000461"/>
    </source>
</evidence>
<comment type="similarity">
    <text evidence="1 6">Belongs to the cytochrome P450 family.</text>
</comment>
<dbReference type="PANTHER" id="PTHR46300:SF11">
    <property type="entry name" value="OXIDOREDUCTASE, PUTATIVE-RELATED"/>
    <property type="match status" value="1"/>
</dbReference>
<dbReference type="AlphaFoldDB" id="A0A9Q9APK3"/>
<sequence>MQWLLLSFALGLLLLVVHELVQPVDKKWSSLKKYRLPAGPRGLPVLGNLLEFWSSRSAGNLGKTFLELSSYGEMTTLHMGSTLYVLLNTNRVTKEIIDKRAKLTHERPHMPISGTLVSKGMRSVTQPTRIWTELRRMMRPLMNDTWTKKFEAWQDFESIHLLRSYLDSPTKWYLHNSRFATGVMHGVIAGGRLTKSDEQMQDYRKTTMQFLGSIQSTVVDFFPWLEYLPTPLQLWRGKWQAIGDEHYRVFKSWWEPVKQSATSEKASSSWTRDVLLSPNSQFKGSDDEAAYLTNTVISAGGDNPRIAINTCIMASIQHPNTLQRCREELEGICCANGIMRLPNVSDIPQLPYTCAFIKETLRWRPAVPMIPPHTASEDFVFEDYVFPKGTNFIVNVPATSRDYPEPEVFKPERWLDDGARLMHDFWGFGGGRRVCIGYKAAQTALFLPFSRLVLCFDFEKNGDFDDGKVNSWSPDAPFPVLILKRSAAHEQLIFSTECEQPT</sequence>
<dbReference type="InterPro" id="IPR017972">
    <property type="entry name" value="Cyt_P450_CS"/>
</dbReference>
<accession>A0A9Q9APK3</accession>
<dbReference type="GO" id="GO:0016705">
    <property type="term" value="F:oxidoreductase activity, acting on paired donors, with incorporation or reduction of molecular oxygen"/>
    <property type="evidence" value="ECO:0007669"/>
    <property type="project" value="InterPro"/>
</dbReference>
<dbReference type="InterPro" id="IPR002401">
    <property type="entry name" value="Cyt_P450_E_grp-I"/>
</dbReference>
<dbReference type="PROSITE" id="PS00086">
    <property type="entry name" value="CYTOCHROME_P450"/>
    <property type="match status" value="1"/>
</dbReference>
<feature type="chain" id="PRO_5040212699" evidence="7">
    <location>
        <begin position="20"/>
        <end position="502"/>
    </location>
</feature>
<organism evidence="8 9">
    <name type="scientific">Septoria linicola</name>
    <dbReference type="NCBI Taxonomy" id="215465"/>
    <lineage>
        <taxon>Eukaryota</taxon>
        <taxon>Fungi</taxon>
        <taxon>Dikarya</taxon>
        <taxon>Ascomycota</taxon>
        <taxon>Pezizomycotina</taxon>
        <taxon>Dothideomycetes</taxon>
        <taxon>Dothideomycetidae</taxon>
        <taxon>Mycosphaerellales</taxon>
        <taxon>Mycosphaerellaceae</taxon>
        <taxon>Septoria</taxon>
    </lineage>
</organism>
<dbReference type="OrthoDB" id="1103324at2759"/>
<keyword evidence="4 5" id="KW-0408">Iron</keyword>
<evidence type="ECO:0000256" key="5">
    <source>
        <dbReference type="PIRSR" id="PIRSR602401-1"/>
    </source>
</evidence>
<protein>
    <submittedName>
        <fullName evidence="8">Cytochrome P450</fullName>
    </submittedName>
</protein>
<evidence type="ECO:0000256" key="4">
    <source>
        <dbReference type="ARBA" id="ARBA00023004"/>
    </source>
</evidence>
<dbReference type="SUPFAM" id="SSF48264">
    <property type="entry name" value="Cytochrome P450"/>
    <property type="match status" value="1"/>
</dbReference>
<feature type="signal peptide" evidence="7">
    <location>
        <begin position="1"/>
        <end position="19"/>
    </location>
</feature>
<dbReference type="PRINTS" id="PR00463">
    <property type="entry name" value="EP450I"/>
</dbReference>
<name>A0A9Q9APK3_9PEZI</name>
<dbReference type="GO" id="GO:0020037">
    <property type="term" value="F:heme binding"/>
    <property type="evidence" value="ECO:0007669"/>
    <property type="project" value="InterPro"/>
</dbReference>
<evidence type="ECO:0000256" key="1">
    <source>
        <dbReference type="ARBA" id="ARBA00010617"/>
    </source>
</evidence>
<comment type="cofactor">
    <cofactor evidence="5">
        <name>heme</name>
        <dbReference type="ChEBI" id="CHEBI:30413"/>
    </cofactor>
</comment>
<dbReference type="PRINTS" id="PR00385">
    <property type="entry name" value="P450"/>
</dbReference>
<proteinExistence type="inferred from homology"/>
<dbReference type="Proteomes" id="UP001056384">
    <property type="component" value="Chromosome 2"/>
</dbReference>
<dbReference type="InterPro" id="IPR001128">
    <property type="entry name" value="Cyt_P450"/>
</dbReference>
<dbReference type="GO" id="GO:0005506">
    <property type="term" value="F:iron ion binding"/>
    <property type="evidence" value="ECO:0007669"/>
    <property type="project" value="InterPro"/>
</dbReference>
<dbReference type="EMBL" id="CP099419">
    <property type="protein sequence ID" value="USW49731.1"/>
    <property type="molecule type" value="Genomic_DNA"/>
</dbReference>
<evidence type="ECO:0000313" key="9">
    <source>
        <dbReference type="Proteomes" id="UP001056384"/>
    </source>
</evidence>
<dbReference type="Pfam" id="PF00067">
    <property type="entry name" value="p450"/>
    <property type="match status" value="1"/>
</dbReference>
<keyword evidence="5 6" id="KW-0349">Heme</keyword>
<keyword evidence="6" id="KW-0503">Monooxygenase</keyword>
<evidence type="ECO:0000313" key="8">
    <source>
        <dbReference type="EMBL" id="USW49731.1"/>
    </source>
</evidence>
<keyword evidence="3 6" id="KW-0560">Oxidoreductase</keyword>